<evidence type="ECO:0000256" key="1">
    <source>
        <dbReference type="SAM" id="Coils"/>
    </source>
</evidence>
<feature type="compositionally biased region" description="Basic and acidic residues" evidence="2">
    <location>
        <begin position="20"/>
        <end position="31"/>
    </location>
</feature>
<sequence>MAEQQPAVVNESAPPPSLTDAEKQAISEQNRERDDKVMAILSDIHTMNNQIHEQFDNLQTEAILDTRADENALFRSFQDHLRSIEKDLEQARQKQPDFDAAHWMMKCREGQRDLMMAETEKRRMETIHDAMTGELVAKRMEANKMEKIRDSVVTSLVQLQQENETIKDEIDELIYTIEKKKDEQYRKQRNNQSRNGATSSMSNRYDTNQSTFTDALYIDTYPKSQLMG</sequence>
<evidence type="ECO:0000256" key="2">
    <source>
        <dbReference type="SAM" id="MobiDB-lite"/>
    </source>
</evidence>
<feature type="region of interest" description="Disordered" evidence="2">
    <location>
        <begin position="1"/>
        <end position="31"/>
    </location>
</feature>
<dbReference type="AlphaFoldDB" id="A0A5J4VRH5"/>
<proteinExistence type="predicted"/>
<keyword evidence="1" id="KW-0175">Coiled coil</keyword>
<evidence type="ECO:0000313" key="4">
    <source>
        <dbReference type="Proteomes" id="UP000324800"/>
    </source>
</evidence>
<feature type="coiled-coil region" evidence="1">
    <location>
        <begin position="156"/>
        <end position="183"/>
    </location>
</feature>
<reference evidence="3 4" key="1">
    <citation type="submission" date="2019-03" db="EMBL/GenBank/DDBJ databases">
        <title>Single cell metagenomics reveals metabolic interactions within the superorganism composed of flagellate Streblomastix strix and complex community of Bacteroidetes bacteria on its surface.</title>
        <authorList>
            <person name="Treitli S.C."/>
            <person name="Kolisko M."/>
            <person name="Husnik F."/>
            <person name="Keeling P."/>
            <person name="Hampl V."/>
        </authorList>
    </citation>
    <scope>NUCLEOTIDE SEQUENCE [LARGE SCALE GENOMIC DNA]</scope>
    <source>
        <strain evidence="3">ST1C</strain>
    </source>
</reference>
<accession>A0A5J4VRH5</accession>
<protein>
    <submittedName>
        <fullName evidence="3">Uncharacterized protein</fullName>
    </submittedName>
</protein>
<dbReference type="OrthoDB" id="193329at2759"/>
<feature type="non-terminal residue" evidence="3">
    <location>
        <position position="228"/>
    </location>
</feature>
<comment type="caution">
    <text evidence="3">The sequence shown here is derived from an EMBL/GenBank/DDBJ whole genome shotgun (WGS) entry which is preliminary data.</text>
</comment>
<name>A0A5J4VRH5_9EUKA</name>
<organism evidence="3 4">
    <name type="scientific">Streblomastix strix</name>
    <dbReference type="NCBI Taxonomy" id="222440"/>
    <lineage>
        <taxon>Eukaryota</taxon>
        <taxon>Metamonada</taxon>
        <taxon>Preaxostyla</taxon>
        <taxon>Oxymonadida</taxon>
        <taxon>Streblomastigidae</taxon>
        <taxon>Streblomastix</taxon>
    </lineage>
</organism>
<feature type="compositionally biased region" description="Polar residues" evidence="2">
    <location>
        <begin position="190"/>
        <end position="207"/>
    </location>
</feature>
<dbReference type="EMBL" id="SNRW01005401">
    <property type="protein sequence ID" value="KAA6385135.1"/>
    <property type="molecule type" value="Genomic_DNA"/>
</dbReference>
<feature type="region of interest" description="Disordered" evidence="2">
    <location>
        <begin position="183"/>
        <end position="207"/>
    </location>
</feature>
<evidence type="ECO:0000313" key="3">
    <source>
        <dbReference type="EMBL" id="KAA6385135.1"/>
    </source>
</evidence>
<dbReference type="Proteomes" id="UP000324800">
    <property type="component" value="Unassembled WGS sequence"/>
</dbReference>
<gene>
    <name evidence="3" type="ORF">EZS28_019336</name>
</gene>